<evidence type="ECO:0000256" key="1">
    <source>
        <dbReference type="SAM" id="MobiDB-lite"/>
    </source>
</evidence>
<gene>
    <name evidence="2" type="ORF">POPTR_014G115900</name>
</gene>
<protein>
    <submittedName>
        <fullName evidence="2">Uncharacterized protein</fullName>
    </submittedName>
</protein>
<keyword evidence="3" id="KW-1185">Reference proteome</keyword>
<evidence type="ECO:0000313" key="2">
    <source>
        <dbReference type="EMBL" id="PNT04292.1"/>
    </source>
</evidence>
<dbReference type="Proteomes" id="UP000006729">
    <property type="component" value="Chromosome 14"/>
</dbReference>
<evidence type="ECO:0000313" key="3">
    <source>
        <dbReference type="Proteomes" id="UP000006729"/>
    </source>
</evidence>
<accession>B9I9E4</accession>
<organism evidence="2 3">
    <name type="scientific">Populus trichocarpa</name>
    <name type="common">Western balsam poplar</name>
    <name type="synonym">Populus balsamifera subsp. trichocarpa</name>
    <dbReference type="NCBI Taxonomy" id="3694"/>
    <lineage>
        <taxon>Eukaryota</taxon>
        <taxon>Viridiplantae</taxon>
        <taxon>Streptophyta</taxon>
        <taxon>Embryophyta</taxon>
        <taxon>Tracheophyta</taxon>
        <taxon>Spermatophyta</taxon>
        <taxon>Magnoliopsida</taxon>
        <taxon>eudicotyledons</taxon>
        <taxon>Gunneridae</taxon>
        <taxon>Pentapetalae</taxon>
        <taxon>rosids</taxon>
        <taxon>fabids</taxon>
        <taxon>Malpighiales</taxon>
        <taxon>Salicaceae</taxon>
        <taxon>Saliceae</taxon>
        <taxon>Populus</taxon>
    </lineage>
</organism>
<proteinExistence type="predicted"/>
<name>B9I9E4_POPTR</name>
<dbReference type="EMBL" id="CM009303">
    <property type="protein sequence ID" value="PNT04292.1"/>
    <property type="molecule type" value="Genomic_DNA"/>
</dbReference>
<reference evidence="2 3" key="1">
    <citation type="journal article" date="2006" name="Science">
        <title>The genome of black cottonwood, Populus trichocarpa (Torr. &amp; Gray).</title>
        <authorList>
            <person name="Tuskan G.A."/>
            <person name="Difazio S."/>
            <person name="Jansson S."/>
            <person name="Bohlmann J."/>
            <person name="Grigoriev I."/>
            <person name="Hellsten U."/>
            <person name="Putnam N."/>
            <person name="Ralph S."/>
            <person name="Rombauts S."/>
            <person name="Salamov A."/>
            <person name="Schein J."/>
            <person name="Sterck L."/>
            <person name="Aerts A."/>
            <person name="Bhalerao R.R."/>
            <person name="Bhalerao R.P."/>
            <person name="Blaudez D."/>
            <person name="Boerjan W."/>
            <person name="Brun A."/>
            <person name="Brunner A."/>
            <person name="Busov V."/>
            <person name="Campbell M."/>
            <person name="Carlson J."/>
            <person name="Chalot M."/>
            <person name="Chapman J."/>
            <person name="Chen G.L."/>
            <person name="Cooper D."/>
            <person name="Coutinho P.M."/>
            <person name="Couturier J."/>
            <person name="Covert S."/>
            <person name="Cronk Q."/>
            <person name="Cunningham R."/>
            <person name="Davis J."/>
            <person name="Degroeve S."/>
            <person name="Dejardin A."/>
            <person name="Depamphilis C."/>
            <person name="Detter J."/>
            <person name="Dirks B."/>
            <person name="Dubchak I."/>
            <person name="Duplessis S."/>
            <person name="Ehlting J."/>
            <person name="Ellis B."/>
            <person name="Gendler K."/>
            <person name="Goodstein D."/>
            <person name="Gribskov M."/>
            <person name="Grimwood J."/>
            <person name="Groover A."/>
            <person name="Gunter L."/>
            <person name="Hamberger B."/>
            <person name="Heinze B."/>
            <person name="Helariutta Y."/>
            <person name="Henrissat B."/>
            <person name="Holligan D."/>
            <person name="Holt R."/>
            <person name="Huang W."/>
            <person name="Islam-Faridi N."/>
            <person name="Jones S."/>
            <person name="Jones-Rhoades M."/>
            <person name="Jorgensen R."/>
            <person name="Joshi C."/>
            <person name="Kangasjarvi J."/>
            <person name="Karlsson J."/>
            <person name="Kelleher C."/>
            <person name="Kirkpatrick R."/>
            <person name="Kirst M."/>
            <person name="Kohler A."/>
            <person name="Kalluri U."/>
            <person name="Larimer F."/>
            <person name="Leebens-Mack J."/>
            <person name="Leple J.C."/>
            <person name="Locascio P."/>
            <person name="Lou Y."/>
            <person name="Lucas S."/>
            <person name="Martin F."/>
            <person name="Montanini B."/>
            <person name="Napoli C."/>
            <person name="Nelson D.R."/>
            <person name="Nelson C."/>
            <person name="Nieminen K."/>
            <person name="Nilsson O."/>
            <person name="Pereda V."/>
            <person name="Peter G."/>
            <person name="Philippe R."/>
            <person name="Pilate G."/>
            <person name="Poliakov A."/>
            <person name="Razumovskaya J."/>
            <person name="Richardson P."/>
            <person name="Rinaldi C."/>
            <person name="Ritland K."/>
            <person name="Rouze P."/>
            <person name="Ryaboy D."/>
            <person name="Schmutz J."/>
            <person name="Schrader J."/>
            <person name="Segerman B."/>
            <person name="Shin H."/>
            <person name="Siddiqui A."/>
            <person name="Sterky F."/>
            <person name="Terry A."/>
            <person name="Tsai C.J."/>
            <person name="Uberbacher E."/>
            <person name="Unneberg P."/>
            <person name="Vahala J."/>
            <person name="Wall K."/>
            <person name="Wessler S."/>
            <person name="Yang G."/>
            <person name="Yin T."/>
            <person name="Douglas C."/>
            <person name="Marra M."/>
            <person name="Sandberg G."/>
            <person name="Van de Peer Y."/>
            <person name="Rokhsar D."/>
        </authorList>
    </citation>
    <scope>NUCLEOTIDE SEQUENCE [LARGE SCALE GENOMIC DNA]</scope>
    <source>
        <strain evidence="3">cv. Nisqually</strain>
    </source>
</reference>
<dbReference type="HOGENOM" id="CLU_1799754_0_0_1"/>
<sequence length="144" mass="15646">MDLTASRYALRKKSRKNIGSSTPYLRPLPSPLPSTQASLVPISSDVDLPNTGQGNTNTDVSSSFMVFACGQDNTNTNVSSGFMAFASGSYGFMSFSPTKIGNRPIPLLNFDNTDKAVMSAFFREDPSALDRQDRAIQVFTKMSQ</sequence>
<dbReference type="AlphaFoldDB" id="B9I9E4"/>
<feature type="region of interest" description="Disordered" evidence="1">
    <location>
        <begin position="18"/>
        <end position="38"/>
    </location>
</feature>
<dbReference type="InParanoid" id="B9I9E4"/>